<organism evidence="2 3">
    <name type="scientific">Paraburkholderia denitrificans</name>
    <dbReference type="NCBI Taxonomy" id="694025"/>
    <lineage>
        <taxon>Bacteria</taxon>
        <taxon>Pseudomonadati</taxon>
        <taxon>Pseudomonadota</taxon>
        <taxon>Betaproteobacteria</taxon>
        <taxon>Burkholderiales</taxon>
        <taxon>Burkholderiaceae</taxon>
        <taxon>Paraburkholderia</taxon>
    </lineage>
</organism>
<proteinExistence type="predicted"/>
<evidence type="ECO:0000313" key="3">
    <source>
        <dbReference type="Proteomes" id="UP001596103"/>
    </source>
</evidence>
<evidence type="ECO:0000256" key="1">
    <source>
        <dbReference type="SAM" id="MobiDB-lite"/>
    </source>
</evidence>
<protein>
    <submittedName>
        <fullName evidence="2">Uncharacterized protein</fullName>
    </submittedName>
</protein>
<feature type="region of interest" description="Disordered" evidence="1">
    <location>
        <begin position="1"/>
        <end position="26"/>
    </location>
</feature>
<feature type="compositionally biased region" description="Basic and acidic residues" evidence="1">
    <location>
        <begin position="11"/>
        <end position="26"/>
    </location>
</feature>
<gene>
    <name evidence="2" type="ORF">ACFPTO_17865</name>
</gene>
<keyword evidence="3" id="KW-1185">Reference proteome</keyword>
<dbReference type="EMBL" id="JBHSMP010000020">
    <property type="protein sequence ID" value="MFC5430651.1"/>
    <property type="molecule type" value="Genomic_DNA"/>
</dbReference>
<comment type="caution">
    <text evidence="2">The sequence shown here is derived from an EMBL/GenBank/DDBJ whole genome shotgun (WGS) entry which is preliminary data.</text>
</comment>
<name>A0ABW0JBZ2_9BURK</name>
<reference evidence="3" key="1">
    <citation type="journal article" date="2019" name="Int. J. Syst. Evol. Microbiol.">
        <title>The Global Catalogue of Microorganisms (GCM) 10K type strain sequencing project: providing services to taxonomists for standard genome sequencing and annotation.</title>
        <authorList>
            <consortium name="The Broad Institute Genomics Platform"/>
            <consortium name="The Broad Institute Genome Sequencing Center for Infectious Disease"/>
            <person name="Wu L."/>
            <person name="Ma J."/>
        </authorList>
    </citation>
    <scope>NUCLEOTIDE SEQUENCE [LARGE SCALE GENOMIC DNA]</scope>
    <source>
        <strain evidence="3">CCUG 56042</strain>
    </source>
</reference>
<sequence length="60" mass="6852">MENEAGGLATRRGDTPRERRMPDPGERCVELPHPRYGCIAYKIHIKSIYLLESKHGPHPN</sequence>
<evidence type="ECO:0000313" key="2">
    <source>
        <dbReference type="EMBL" id="MFC5430651.1"/>
    </source>
</evidence>
<dbReference type="Proteomes" id="UP001596103">
    <property type="component" value="Unassembled WGS sequence"/>
</dbReference>
<accession>A0ABW0JBZ2</accession>